<reference evidence="3 4" key="1">
    <citation type="submission" date="2020-05" db="EMBL/GenBank/DDBJ databases">
        <title>Identification and distribution of gene clusters putatively required for synthesis of sphingolipid metabolism inhibitors in phylogenetically diverse species of the filamentous fungus Fusarium.</title>
        <authorList>
            <person name="Kim H.-S."/>
            <person name="Busman M."/>
            <person name="Brown D.W."/>
            <person name="Divon H."/>
            <person name="Uhlig S."/>
            <person name="Proctor R.H."/>
        </authorList>
    </citation>
    <scope>NUCLEOTIDE SEQUENCE [LARGE SCALE GENOMIC DNA]</scope>
    <source>
        <strain evidence="3 4">NRRL 36939</strain>
    </source>
</reference>
<keyword evidence="4" id="KW-1185">Reference proteome</keyword>
<feature type="domain" description="Heterokaryon incompatibility" evidence="2">
    <location>
        <begin position="234"/>
        <end position="414"/>
    </location>
</feature>
<evidence type="ECO:0000259" key="2">
    <source>
        <dbReference type="Pfam" id="PF06985"/>
    </source>
</evidence>
<dbReference type="Pfam" id="PF06985">
    <property type="entry name" value="HET"/>
    <property type="match status" value="1"/>
</dbReference>
<proteinExistence type="predicted"/>
<evidence type="ECO:0000256" key="1">
    <source>
        <dbReference type="SAM" id="MobiDB-lite"/>
    </source>
</evidence>
<comment type="caution">
    <text evidence="3">The sequence shown here is derived from an EMBL/GenBank/DDBJ whole genome shotgun (WGS) entry which is preliminary data.</text>
</comment>
<feature type="region of interest" description="Disordered" evidence="1">
    <location>
        <begin position="763"/>
        <end position="785"/>
    </location>
</feature>
<evidence type="ECO:0000313" key="4">
    <source>
        <dbReference type="Proteomes" id="UP000546213"/>
    </source>
</evidence>
<organism evidence="3 4">
    <name type="scientific">Fusarium pseudocircinatum</name>
    <dbReference type="NCBI Taxonomy" id="56676"/>
    <lineage>
        <taxon>Eukaryota</taxon>
        <taxon>Fungi</taxon>
        <taxon>Dikarya</taxon>
        <taxon>Ascomycota</taxon>
        <taxon>Pezizomycotina</taxon>
        <taxon>Sordariomycetes</taxon>
        <taxon>Hypocreomycetidae</taxon>
        <taxon>Hypocreales</taxon>
        <taxon>Nectriaceae</taxon>
        <taxon>Fusarium</taxon>
        <taxon>Fusarium fujikuroi species complex</taxon>
    </lineage>
</organism>
<protein>
    <submittedName>
        <fullName evidence="3">Tol</fullName>
    </submittedName>
</protein>
<sequence>MTGRLLERKGFPDKTRTATSYIKSPLDAFESGISGPIYRGEIHGPVYGPVLSRLPRNAASTLCSVCLDFEQNFARPESFSKTHGNDHKIYLHHRSLPALKGSMQNGCQLCKLLYNGYVYTCYALRKSQDEGKSLRAIESLIDQLEPSRPQLHIVYSPGHLHEPPFDTLRAVPRRRQCDATADFSLAKRWVTNCQNHHPNCKVVPARNPTRLLQIIDNITSIKLVLTHPSQRYKYVTLSHRWGDFKPALTQRSNLRDHMRGIPVGNLPATFRDAVIATNQLGYQYLWIDSLCIVQDDEKDWETECPRMSSVFQGATLTIAVPGAKDSSVGFLHKRPLHDNPDYQPCELQYRDLQGNPINTIKVWYPGFHRMKEPPIDLDERLARVRDIGYLHGQSQVLGKEPESVLINRGWVVQETMLPSRILYFGSYQMYFECSSLTQDECTHDDLEDFSHFKSIPPFYSWNKSWRWFRFIEDYSKRALTFSSDRLPAISGIIHACKPPPGEVYLAGIWKSNLPEGLLWRVSKTTKNTEGPIVAHMADGTNDKSSAVVARQGYVAPSWSWASADNKVHFEDFQFTRFGGVSALEFISCSTTLVDSSADADPYGRVRAGYLEVRGKLCKAAVTRSSDPEFMCAWKLSPQGFFQVPAKFFPDNVSELLSQITTDINRPLKSMDPGGAFPELYALEVGSTEGWYGFGLLITPIFGTKNHFRRVGLLTFQDEYRGKYLEDMAGWFGETAGYTQFSSYYLPSLNAGKHTADVSQKVTATLPDGRNEDPNLIDKDPPKPRQRKTVNMQQQQHLLAPQYGLREDAVVSVFSTPGHTAQPLTLPHIVLKNPHCPWERNVVDIDTHDADSLDFVPWLALVSFTAEELALDANERSDYLGIDPTEEPTETLGFTLNVKDATAEGKVPRPSGRGVFIAKPDDEQMAKSSDTMNLISFPAALFHKLFVKTSEDKNGNQVSKGDIKMYRFLSHVRTVATDGMLSTAETDGEPGTFAINISPRIAPQAITTPTPLYAHLISLQGVHGCTPPDLSAGSKARVVMTSLYSWSYTSLPPDTLSAVHTFENLGKGLSVLHTDRKAEIVTDKTEMEKLVAKRLEDGFILTRYRTVTGEVTSGLLRGPLVPVKVRHPRQSGMTFQTNVGADLNILDPDLDLMDLSYSTAWQIGRTLAMGDVTFKTALTRLRGVLSKEGFSKSKPGAHMTLGDYAGSRDTVLSDAAKLVSRLQGMNEQFASPSSSPVSTNRWRRGEPSDTRVSYQSIPTNPEYLTVQSWILDKLHLADIPAHYLINDPSHVPPETLRFFHIDENWTEALIDGALSLANQSASEDHVRLAIKKQLQDYIDKPLEGLGYCQQMPKYGFIMRSDILVQFPDLTVSPEFAKVDNPNDEDRDKIKPQAPILVQHRLASDMMLVLFDRTPPNLTALEFNLPSHQQPFVIGSGLDRNNLKIRHLKIYATNPENNPRLEPPSSVKERSMPLDPATRPWTASEFVDMDSGVMNVEHYATVIHSVLKDGMEENMYTAQGPTSAVFGIQLKEPIQALRIAIPSDWEPTSVEGRHDPAAGAFTFHVPEFPAGDSAPET</sequence>
<gene>
    <name evidence="3" type="ORF">FPCIR_1848</name>
</gene>
<feature type="region of interest" description="Disordered" evidence="1">
    <location>
        <begin position="1227"/>
        <end position="1252"/>
    </location>
</feature>
<dbReference type="Proteomes" id="UP000546213">
    <property type="component" value="Unassembled WGS sequence"/>
</dbReference>
<dbReference type="PANTHER" id="PTHR33112:SF16">
    <property type="entry name" value="HETEROKARYON INCOMPATIBILITY DOMAIN-CONTAINING PROTEIN"/>
    <property type="match status" value="1"/>
</dbReference>
<accession>A0A8H5UX12</accession>
<feature type="compositionally biased region" description="Polar residues" evidence="1">
    <location>
        <begin position="1227"/>
        <end position="1239"/>
    </location>
</feature>
<feature type="compositionally biased region" description="Basic and acidic residues" evidence="1">
    <location>
        <begin position="768"/>
        <end position="782"/>
    </location>
</feature>
<dbReference type="EMBL" id="JAAOAS010000036">
    <property type="protein sequence ID" value="KAF5602507.1"/>
    <property type="molecule type" value="Genomic_DNA"/>
</dbReference>
<dbReference type="InterPro" id="IPR010730">
    <property type="entry name" value="HET"/>
</dbReference>
<evidence type="ECO:0000313" key="3">
    <source>
        <dbReference type="EMBL" id="KAF5602507.1"/>
    </source>
</evidence>
<feature type="region of interest" description="Disordered" evidence="1">
    <location>
        <begin position="1452"/>
        <end position="1474"/>
    </location>
</feature>
<name>A0A8H5UX12_9HYPO</name>
<dbReference type="PANTHER" id="PTHR33112">
    <property type="entry name" value="DOMAIN PROTEIN, PUTATIVE-RELATED"/>
    <property type="match status" value="1"/>
</dbReference>
<dbReference type="OrthoDB" id="3029913at2759"/>